<dbReference type="Proteomes" id="UP001497482">
    <property type="component" value="Chromosome 22"/>
</dbReference>
<evidence type="ECO:0000313" key="3">
    <source>
        <dbReference type="Proteomes" id="UP001497482"/>
    </source>
</evidence>
<gene>
    <name evidence="2" type="ORF">KC01_LOCUS27109</name>
</gene>
<dbReference type="AlphaFoldDB" id="A0AAV2LEW8"/>
<sequence>MKGVWDFLDLDVGVDGASSEWISALVIAAARSLCQTHIWLHFGFHRLTSVYPAMCAQQQKGKDTKKKSQEKSAFIQLG</sequence>
<name>A0AAV2LEW8_KNICA</name>
<reference evidence="2 3" key="1">
    <citation type="submission" date="2024-04" db="EMBL/GenBank/DDBJ databases">
        <authorList>
            <person name="Waldvogel A.-M."/>
            <person name="Schoenle A."/>
        </authorList>
    </citation>
    <scope>NUCLEOTIDE SEQUENCE [LARGE SCALE GENOMIC DNA]</scope>
</reference>
<feature type="region of interest" description="Disordered" evidence="1">
    <location>
        <begin position="59"/>
        <end position="78"/>
    </location>
</feature>
<feature type="compositionally biased region" description="Basic and acidic residues" evidence="1">
    <location>
        <begin position="60"/>
        <end position="70"/>
    </location>
</feature>
<accession>A0AAV2LEW8</accession>
<evidence type="ECO:0000313" key="2">
    <source>
        <dbReference type="EMBL" id="CAL1598747.1"/>
    </source>
</evidence>
<keyword evidence="3" id="KW-1185">Reference proteome</keyword>
<dbReference type="EMBL" id="OZ035844">
    <property type="protein sequence ID" value="CAL1598747.1"/>
    <property type="molecule type" value="Genomic_DNA"/>
</dbReference>
<organism evidence="2 3">
    <name type="scientific">Knipowitschia caucasica</name>
    <name type="common">Caucasian dwarf goby</name>
    <name type="synonym">Pomatoschistus caucasicus</name>
    <dbReference type="NCBI Taxonomy" id="637954"/>
    <lineage>
        <taxon>Eukaryota</taxon>
        <taxon>Metazoa</taxon>
        <taxon>Chordata</taxon>
        <taxon>Craniata</taxon>
        <taxon>Vertebrata</taxon>
        <taxon>Euteleostomi</taxon>
        <taxon>Actinopterygii</taxon>
        <taxon>Neopterygii</taxon>
        <taxon>Teleostei</taxon>
        <taxon>Neoteleostei</taxon>
        <taxon>Acanthomorphata</taxon>
        <taxon>Gobiaria</taxon>
        <taxon>Gobiiformes</taxon>
        <taxon>Gobioidei</taxon>
        <taxon>Gobiidae</taxon>
        <taxon>Gobiinae</taxon>
        <taxon>Knipowitschia</taxon>
    </lineage>
</organism>
<protein>
    <submittedName>
        <fullName evidence="2">Uncharacterized protein</fullName>
    </submittedName>
</protein>
<proteinExistence type="predicted"/>
<evidence type="ECO:0000256" key="1">
    <source>
        <dbReference type="SAM" id="MobiDB-lite"/>
    </source>
</evidence>